<dbReference type="SUPFAM" id="SSF56935">
    <property type="entry name" value="Porins"/>
    <property type="match status" value="1"/>
</dbReference>
<dbReference type="EMBL" id="JBHSNM010000001">
    <property type="protein sequence ID" value="MFC5568752.1"/>
    <property type="molecule type" value="Genomic_DNA"/>
</dbReference>
<organism evidence="2 3">
    <name type="scientific">Lysobacter yangpyeongensis</name>
    <dbReference type="NCBI Taxonomy" id="346182"/>
    <lineage>
        <taxon>Bacteria</taxon>
        <taxon>Pseudomonadati</taxon>
        <taxon>Pseudomonadota</taxon>
        <taxon>Gammaproteobacteria</taxon>
        <taxon>Lysobacterales</taxon>
        <taxon>Lysobacteraceae</taxon>
        <taxon>Lysobacter</taxon>
    </lineage>
</organism>
<dbReference type="InterPro" id="IPR023614">
    <property type="entry name" value="Porin_dom_sf"/>
</dbReference>
<evidence type="ECO:0000313" key="2">
    <source>
        <dbReference type="EMBL" id="MFC5568752.1"/>
    </source>
</evidence>
<evidence type="ECO:0000313" key="3">
    <source>
        <dbReference type="Proteomes" id="UP001596036"/>
    </source>
</evidence>
<dbReference type="RefSeq" id="WP_386752404.1">
    <property type="nucleotide sequence ID" value="NZ_JBHSNM010000001.1"/>
</dbReference>
<feature type="chain" id="PRO_5046714015" description="Porin" evidence="1">
    <location>
        <begin position="23"/>
        <end position="408"/>
    </location>
</feature>
<dbReference type="Proteomes" id="UP001596036">
    <property type="component" value="Unassembled WGS sequence"/>
</dbReference>
<feature type="signal peptide" evidence="1">
    <location>
        <begin position="1"/>
        <end position="22"/>
    </location>
</feature>
<protein>
    <recommendedName>
        <fullName evidence="4">Porin</fullName>
    </recommendedName>
</protein>
<reference evidence="3" key="1">
    <citation type="journal article" date="2019" name="Int. J. Syst. Evol. Microbiol.">
        <title>The Global Catalogue of Microorganisms (GCM) 10K type strain sequencing project: providing services to taxonomists for standard genome sequencing and annotation.</title>
        <authorList>
            <consortium name="The Broad Institute Genomics Platform"/>
            <consortium name="The Broad Institute Genome Sequencing Center for Infectious Disease"/>
            <person name="Wu L."/>
            <person name="Ma J."/>
        </authorList>
    </citation>
    <scope>NUCLEOTIDE SEQUENCE [LARGE SCALE GENOMIC DNA]</scope>
    <source>
        <strain evidence="3">KACC 11407</strain>
    </source>
</reference>
<evidence type="ECO:0008006" key="4">
    <source>
        <dbReference type="Google" id="ProtNLM"/>
    </source>
</evidence>
<gene>
    <name evidence="2" type="ORF">ACFPN1_01570</name>
</gene>
<sequence>MARTTATLATVALSLAALDACAQSLSLDGYLDLRAAAPAHEDSWLDGGLGKTRFGGDDDAASGGAAITAAFQATPALLATATVQYQPELRHSVDVLEAYLRYRPVSITPWRWALKAGAFFPPISLEHDGVGWSTTRTLTPSALNTWVGEELRIFGTELHVEYRGRRGTLDARAAMFFRNDPAGELLSSRGWAMGDVVAGFDTSLRQPDVYAPVARAPVPMRFRPFVEMDDRPGFYAAVGWEPSSQRRFSALYYDNQTELDYSVRYAGRRLFAWRTWFWNLGAEQRFGEWALLGQAMHGTTTFSPMPGRIVLATDFNAGYLMLAREHGAWRPAMRVDLFQARQTPQLRSPPLDEHGNAVTLALNWRPAERVRVTGEVLRIDSTRNQRSRAGLGARQVDTQVQLGVRLFF</sequence>
<comment type="caution">
    <text evidence="2">The sequence shown here is derived from an EMBL/GenBank/DDBJ whole genome shotgun (WGS) entry which is preliminary data.</text>
</comment>
<accession>A0ABW0SIT0</accession>
<name>A0ABW0SIT0_9GAMM</name>
<keyword evidence="3" id="KW-1185">Reference proteome</keyword>
<dbReference type="Gene3D" id="2.40.160.10">
    <property type="entry name" value="Porin"/>
    <property type="match status" value="1"/>
</dbReference>
<evidence type="ECO:0000256" key="1">
    <source>
        <dbReference type="SAM" id="SignalP"/>
    </source>
</evidence>
<keyword evidence="1" id="KW-0732">Signal</keyword>
<proteinExistence type="predicted"/>